<dbReference type="Proteomes" id="UP000219563">
    <property type="component" value="Unassembled WGS sequence"/>
</dbReference>
<organism evidence="2 3">
    <name type="scientific">Pseudobutyrivibrio ruminis DSM 9787</name>
    <dbReference type="NCBI Taxonomy" id="1123011"/>
    <lineage>
        <taxon>Bacteria</taxon>
        <taxon>Bacillati</taxon>
        <taxon>Bacillota</taxon>
        <taxon>Clostridia</taxon>
        <taxon>Lachnospirales</taxon>
        <taxon>Lachnospiraceae</taxon>
        <taxon>Pseudobutyrivibrio</taxon>
    </lineage>
</organism>
<protein>
    <submittedName>
        <fullName evidence="2">Uncharacterized protein</fullName>
    </submittedName>
</protein>
<sequence length="70" mass="8251">MKKKELLKIVGCFVLICLSFFVAARYYFENNTICTICWIVIGSRNVFELVRRIKNSKKEDYEINSNNHAD</sequence>
<evidence type="ECO:0000313" key="3">
    <source>
        <dbReference type="Proteomes" id="UP000219563"/>
    </source>
</evidence>
<reference evidence="2 3" key="1">
    <citation type="submission" date="2017-08" db="EMBL/GenBank/DDBJ databases">
        <authorList>
            <person name="de Groot N.N."/>
        </authorList>
    </citation>
    <scope>NUCLEOTIDE SEQUENCE [LARGE SCALE GENOMIC DNA]</scope>
    <source>
        <strain evidence="2 3">DSM 9787</strain>
    </source>
</reference>
<keyword evidence="1" id="KW-0812">Transmembrane</keyword>
<proteinExistence type="predicted"/>
<name>A0A285RA89_9FIRM</name>
<dbReference type="RefSeq" id="WP_090165670.1">
    <property type="nucleotide sequence ID" value="NZ_OBMR01000002.1"/>
</dbReference>
<evidence type="ECO:0000256" key="1">
    <source>
        <dbReference type="SAM" id="Phobius"/>
    </source>
</evidence>
<keyword evidence="1" id="KW-1133">Transmembrane helix</keyword>
<gene>
    <name evidence="2" type="ORF">SAMN02910411_0681</name>
</gene>
<keyword evidence="1" id="KW-0472">Membrane</keyword>
<evidence type="ECO:0000313" key="2">
    <source>
        <dbReference type="EMBL" id="SOB91015.1"/>
    </source>
</evidence>
<dbReference type="AlphaFoldDB" id="A0A285RA89"/>
<feature type="transmembrane region" description="Helical" evidence="1">
    <location>
        <begin position="7"/>
        <end position="28"/>
    </location>
</feature>
<dbReference type="EMBL" id="OBMR01000002">
    <property type="protein sequence ID" value="SOB91015.1"/>
    <property type="molecule type" value="Genomic_DNA"/>
</dbReference>
<accession>A0A285RA89</accession>